<keyword evidence="9 11" id="KW-0472">Membrane</keyword>
<keyword evidence="8 11" id="KW-1133">Transmembrane helix</keyword>
<keyword evidence="10" id="KW-0040">ANK repeat</keyword>
<dbReference type="FunFam" id="2.70.150.10:FF:000002">
    <property type="entry name" value="Copper-transporting ATPase 1, putative"/>
    <property type="match status" value="1"/>
</dbReference>
<dbReference type="Pfam" id="PF12796">
    <property type="entry name" value="Ank_2"/>
    <property type="match status" value="3"/>
</dbReference>
<dbReference type="PANTHER" id="PTHR43520">
    <property type="entry name" value="ATP7, ISOFORM B"/>
    <property type="match status" value="1"/>
</dbReference>
<keyword evidence="7" id="KW-1278">Translocase</keyword>
<dbReference type="SUPFAM" id="SSF81653">
    <property type="entry name" value="Calcium ATPase, transduction domain A"/>
    <property type="match status" value="1"/>
</dbReference>
<dbReference type="InterPro" id="IPR059000">
    <property type="entry name" value="ATPase_P-type_domA"/>
</dbReference>
<evidence type="ECO:0000256" key="4">
    <source>
        <dbReference type="ARBA" id="ARBA00022723"/>
    </source>
</evidence>
<dbReference type="Pfam" id="PF00702">
    <property type="entry name" value="Hydrolase"/>
    <property type="match status" value="1"/>
</dbReference>
<keyword evidence="5 11" id="KW-0547">Nucleotide-binding</keyword>
<dbReference type="Proteomes" id="UP001055439">
    <property type="component" value="Chromosome 7"/>
</dbReference>
<dbReference type="PROSITE" id="PS01047">
    <property type="entry name" value="HMA_1"/>
    <property type="match status" value="1"/>
</dbReference>
<dbReference type="PROSITE" id="PS01229">
    <property type="entry name" value="COF_2"/>
    <property type="match status" value="1"/>
</dbReference>
<keyword evidence="3 11" id="KW-0812">Transmembrane</keyword>
<dbReference type="InterPro" id="IPR017969">
    <property type="entry name" value="Heavy-metal-associated_CS"/>
</dbReference>
<gene>
    <name evidence="14" type="ORF">MUK42_11561</name>
</gene>
<evidence type="ECO:0000256" key="9">
    <source>
        <dbReference type="ARBA" id="ARBA00023136"/>
    </source>
</evidence>
<feature type="transmembrane region" description="Helical" evidence="11">
    <location>
        <begin position="890"/>
        <end position="911"/>
    </location>
</feature>
<sequence>MESVALSTVSLLAFSKTTLRVSRKRHLSRLLLPPSPATATATIGRARCFGSLDPRISRELFLISFSGSLLRNSPPVAPISRGLACISSSAPLSGSSGGGNDGVGGGSGGGGGDESGGGGMQPVSLAGESGQASTRGSDVIILDVGGMSCGGCAASVKRILESQPQVSSANVNLATETAIVWAISEAKVMPNWKQQLGNRLAGHLTTCGFKSSLRDSARDSFYKVFERKMDEKLQNLKESGRELAVSWALCAVCLLGHLSHFFKAGPSWIHTCHSTSFHLSLSLFTFLGPGRKLVLDGFRSLLMGSPNMNTLVGLGALSSFAVSSIAAIMPKLGWKTFFEEPIMLIAFVLLGKNLEQRAKIKAASDMTGLLNILPTKARLMVDSDAGKVPSLVEVPCSSLSIGDQIVVLPGDRVPADGIVKAGRSSVDESSFTGEPLPVTKLPGAEVTAGSINLNGTLTIEVKRPGGETAMGDIVRLVENAQTREAPVQRLADKVAGHFTYAVMALSAATFTFWSLFGSQLVPAALKHGSSMSLALQLSCSVLVVACPCALGLATPTAVLVGTSLGATRGLLLRGGDVLEKFAAVDAVVFDKTGTLTTGKPVVTRVITHQHGEHENSDETPKFKWTEADILRLAASVESNTNHPVGKAIVEAAHSVGSQNVKAIDGTFNEEPGSGVVAVVDQKKVAVGTLSWLRRHGVVDNPFPDAELNNQSVVYVGVDSALAGLIYFEDKIREDAPHVVETLSKQGINIYMLSGDKKNAAEYVASMVGIDKTKVLSEVKPEEKKMFISELQKNQKVVAMVGDGINDAAALASADIGIAMGEGVGAASDVSSIVLMGNRLSQLIDALDLSKVTMKTVNQNLWWAFAYNIVGIPVAAGILLPSTGTMLTPSIAGALMGLSSVGVMTNSLFLRFRAGKEKKHMHKHQRQSGDIPDSDFLVQIDNESQKPYPVQTVERRDTRKMDRKLFKAATSGDARFVREAREALQREVTVDGNSVLHIAAKLGHVEHAQALLLKQPYLMKLSNSKGDTPLHCAAAAGHVAIVELFVAHMVLSKNPVISELCGEPWMMNDAGNTALHEATRNGHLAVVEALMSAAPDLANVENNTGVSALYMAAERGSVEIAKELLNSLTASDEGPRGQTALHAAVLRSYDITKMILDKNPNSVRQQDATKSTPLHFAAANGDIRMVQLLLQSDAKAAYIRDQDGFSTIHVAANAGHLKIIEQVLEYCPDSMGLKNNTGRNFFHVAVEKKNLEVAKYVLRSPWLTELVNAQDDEGNTPLHLAVISRNKKMVQVLLSCGSVNASVMNNLGYTPVDLASSKVTTGIGLRMYNIMIDLISHGSRFSPQRIDHITGDLERKQDEEISRYRALANNLAVIAVLIATVTFAAAFTLPGGDKSNPGPDAGTAIGSGTAAFKAFLISDSLAMASSISAAIILIYSGSLDHDVRLRTLMTAMKLLWVAAGGMTVAFATGIYVAVAPACEWIAVLVSVVACSLPFVALAVTYWPSVDYLSRLKVGLVPVLDQIGESRTWSTFLGRFGRRQMSSGKRYNDNFVHLPIYDIKAARYRRPDYMSFVTPRPSKE</sequence>
<keyword evidence="6 11" id="KW-0067">ATP-binding</keyword>
<dbReference type="Gene3D" id="2.70.150.10">
    <property type="entry name" value="Calcium-transporting ATPase, cytoplasmic transduction domain A"/>
    <property type="match status" value="1"/>
</dbReference>
<dbReference type="InterPro" id="IPR036412">
    <property type="entry name" value="HAD-like_sf"/>
</dbReference>
<evidence type="ECO:0000256" key="7">
    <source>
        <dbReference type="ARBA" id="ARBA00022967"/>
    </source>
</evidence>
<organism evidence="14 15">
    <name type="scientific">Musa troglodytarum</name>
    <name type="common">fe'i banana</name>
    <dbReference type="NCBI Taxonomy" id="320322"/>
    <lineage>
        <taxon>Eukaryota</taxon>
        <taxon>Viridiplantae</taxon>
        <taxon>Streptophyta</taxon>
        <taxon>Embryophyta</taxon>
        <taxon>Tracheophyta</taxon>
        <taxon>Spermatophyta</taxon>
        <taxon>Magnoliopsida</taxon>
        <taxon>Liliopsida</taxon>
        <taxon>Zingiberales</taxon>
        <taxon>Musaceae</taxon>
        <taxon>Musa</taxon>
    </lineage>
</organism>
<dbReference type="Pfam" id="PF00122">
    <property type="entry name" value="E1-E2_ATPase"/>
    <property type="match status" value="1"/>
</dbReference>
<dbReference type="Gene3D" id="3.30.70.100">
    <property type="match status" value="1"/>
</dbReference>
<dbReference type="GO" id="GO:0005524">
    <property type="term" value="F:ATP binding"/>
    <property type="evidence" value="ECO:0007669"/>
    <property type="project" value="UniProtKB-UniRule"/>
</dbReference>
<dbReference type="SUPFAM" id="SSF56784">
    <property type="entry name" value="HAD-like"/>
    <property type="match status" value="1"/>
</dbReference>
<dbReference type="PROSITE" id="PS50297">
    <property type="entry name" value="ANK_REP_REGION"/>
    <property type="match status" value="5"/>
</dbReference>
<dbReference type="InterPro" id="IPR036770">
    <property type="entry name" value="Ankyrin_rpt-contain_sf"/>
</dbReference>
<keyword evidence="15" id="KW-1185">Reference proteome</keyword>
<feature type="transmembrane region" description="Helical" evidence="11">
    <location>
        <begin position="1453"/>
        <end position="1473"/>
    </location>
</feature>
<evidence type="ECO:0000256" key="10">
    <source>
        <dbReference type="PROSITE-ProRule" id="PRU00023"/>
    </source>
</evidence>
<dbReference type="Pfam" id="PF00023">
    <property type="entry name" value="Ank"/>
    <property type="match status" value="1"/>
</dbReference>
<protein>
    <submittedName>
        <fullName evidence="14">E1-E2 ATPase</fullName>
    </submittedName>
</protein>
<dbReference type="GO" id="GO:0043682">
    <property type="term" value="F:P-type divalent copper transporter activity"/>
    <property type="evidence" value="ECO:0007669"/>
    <property type="project" value="TreeGrafter"/>
</dbReference>
<evidence type="ECO:0000256" key="6">
    <source>
        <dbReference type="ARBA" id="ARBA00022840"/>
    </source>
</evidence>
<dbReference type="SMART" id="SM00248">
    <property type="entry name" value="ANK"/>
    <property type="match status" value="10"/>
</dbReference>
<feature type="domain" description="HMA" evidence="13">
    <location>
        <begin position="138"/>
        <end position="205"/>
    </location>
</feature>
<dbReference type="InterPro" id="IPR002110">
    <property type="entry name" value="Ankyrin_rpt"/>
</dbReference>
<feature type="transmembrane region" description="Helical" evidence="11">
    <location>
        <begin position="1409"/>
        <end position="1433"/>
    </location>
</feature>
<evidence type="ECO:0000259" key="13">
    <source>
        <dbReference type="PROSITE" id="PS50846"/>
    </source>
</evidence>
<keyword evidence="4 11" id="KW-0479">Metal-binding</keyword>
<dbReference type="NCBIfam" id="TIGR01512">
    <property type="entry name" value="ATPase-IB2_Cd"/>
    <property type="match status" value="1"/>
</dbReference>
<feature type="transmembrane region" description="Helical" evidence="11">
    <location>
        <begin position="533"/>
        <end position="560"/>
    </location>
</feature>
<dbReference type="SUPFAM" id="SSF48403">
    <property type="entry name" value="Ankyrin repeat"/>
    <property type="match status" value="1"/>
</dbReference>
<dbReference type="GO" id="GO:0055070">
    <property type="term" value="P:copper ion homeostasis"/>
    <property type="evidence" value="ECO:0007669"/>
    <property type="project" value="TreeGrafter"/>
</dbReference>
<dbReference type="CDD" id="cd02094">
    <property type="entry name" value="P-type_ATPase_Cu-like"/>
    <property type="match status" value="1"/>
</dbReference>
<reference evidence="14" key="1">
    <citation type="submission" date="2022-05" db="EMBL/GenBank/DDBJ databases">
        <title>The Musa troglodytarum L. genome provides insights into the mechanism of non-climacteric behaviour and enrichment of carotenoids.</title>
        <authorList>
            <person name="Wang J."/>
        </authorList>
    </citation>
    <scope>NUCLEOTIDE SEQUENCE</scope>
    <source>
        <tissue evidence="14">Leaf</tissue>
    </source>
</reference>
<dbReference type="InterPro" id="IPR023299">
    <property type="entry name" value="ATPase_P-typ_cyto_dom_N"/>
</dbReference>
<dbReference type="InterPro" id="IPR026961">
    <property type="entry name" value="PGG_dom"/>
</dbReference>
<dbReference type="FunFam" id="3.30.70.100:FF:000047">
    <property type="entry name" value="Copper-transporting ATPase PAA1, chloroplastic"/>
    <property type="match status" value="1"/>
</dbReference>
<dbReference type="Pfam" id="PF00403">
    <property type="entry name" value="HMA"/>
    <property type="match status" value="1"/>
</dbReference>
<evidence type="ECO:0000313" key="15">
    <source>
        <dbReference type="Proteomes" id="UP001055439"/>
    </source>
</evidence>
<proteinExistence type="inferred from homology"/>
<dbReference type="PROSITE" id="PS50088">
    <property type="entry name" value="ANK_REPEAT"/>
    <property type="match status" value="5"/>
</dbReference>
<dbReference type="PROSITE" id="PS50846">
    <property type="entry name" value="HMA_2"/>
    <property type="match status" value="1"/>
</dbReference>
<dbReference type="GO" id="GO:0005507">
    <property type="term" value="F:copper ion binding"/>
    <property type="evidence" value="ECO:0007669"/>
    <property type="project" value="TreeGrafter"/>
</dbReference>
<evidence type="ECO:0000256" key="2">
    <source>
        <dbReference type="ARBA" id="ARBA00006024"/>
    </source>
</evidence>
<dbReference type="SFLD" id="SFLDS00003">
    <property type="entry name" value="Haloacid_Dehalogenase"/>
    <property type="match status" value="1"/>
</dbReference>
<dbReference type="PRINTS" id="PR00120">
    <property type="entry name" value="HATPASE"/>
</dbReference>
<evidence type="ECO:0000256" key="11">
    <source>
        <dbReference type="RuleBase" id="RU362081"/>
    </source>
</evidence>
<dbReference type="SUPFAM" id="SSF55008">
    <property type="entry name" value="HMA, heavy metal-associated domain"/>
    <property type="match status" value="1"/>
</dbReference>
<feature type="transmembrane region" description="Helical" evidence="11">
    <location>
        <begin position="498"/>
        <end position="521"/>
    </location>
</feature>
<dbReference type="PRINTS" id="PR00119">
    <property type="entry name" value="CATATPASE"/>
</dbReference>
<feature type="transmembrane region" description="Helical" evidence="11">
    <location>
        <begin position="860"/>
        <end position="878"/>
    </location>
</feature>
<dbReference type="PANTHER" id="PTHR43520:SF22">
    <property type="entry name" value="COPPER-TRANSPORTING ATPASE PAA1, CHLOROPLASTIC"/>
    <property type="match status" value="1"/>
</dbReference>
<evidence type="ECO:0000256" key="3">
    <source>
        <dbReference type="ARBA" id="ARBA00022692"/>
    </source>
</evidence>
<dbReference type="NCBIfam" id="TIGR01511">
    <property type="entry name" value="ATPase-IB1_Cu"/>
    <property type="match status" value="1"/>
</dbReference>
<feature type="repeat" description="ANK" evidence="10">
    <location>
        <begin position="1024"/>
        <end position="1045"/>
    </location>
</feature>
<dbReference type="OrthoDB" id="432719at2759"/>
<dbReference type="InterPro" id="IPR036163">
    <property type="entry name" value="HMA_dom_sf"/>
</dbReference>
<name>A0A9E7GPV9_9LILI</name>
<dbReference type="InterPro" id="IPR006121">
    <property type="entry name" value="HMA_dom"/>
</dbReference>
<dbReference type="NCBIfam" id="TIGR01525">
    <property type="entry name" value="ATPase-IB_hvy"/>
    <property type="match status" value="1"/>
</dbReference>
<dbReference type="PROSITE" id="PS00154">
    <property type="entry name" value="ATPASE_E1_E2"/>
    <property type="match status" value="1"/>
</dbReference>
<feature type="region of interest" description="Disordered" evidence="12">
    <location>
        <begin position="92"/>
        <end position="131"/>
    </location>
</feature>
<dbReference type="GO" id="GO:0016020">
    <property type="term" value="C:membrane"/>
    <property type="evidence" value="ECO:0007669"/>
    <property type="project" value="UniProtKB-SubCell"/>
</dbReference>
<feature type="repeat" description="ANK" evidence="10">
    <location>
        <begin position="1069"/>
        <end position="1101"/>
    </location>
</feature>
<dbReference type="SUPFAM" id="SSF81665">
    <property type="entry name" value="Calcium ATPase, transmembrane domain M"/>
    <property type="match status" value="1"/>
</dbReference>
<dbReference type="Pfam" id="PF13962">
    <property type="entry name" value="PGG"/>
    <property type="match status" value="1"/>
</dbReference>
<evidence type="ECO:0000256" key="5">
    <source>
        <dbReference type="ARBA" id="ARBA00022741"/>
    </source>
</evidence>
<feature type="transmembrane region" description="Helical" evidence="11">
    <location>
        <begin position="308"/>
        <end position="328"/>
    </location>
</feature>
<dbReference type="InterPro" id="IPR044492">
    <property type="entry name" value="P_typ_ATPase_HD_dom"/>
</dbReference>
<dbReference type="InterPro" id="IPR023298">
    <property type="entry name" value="ATPase_P-typ_TM_dom_sf"/>
</dbReference>
<evidence type="ECO:0000313" key="14">
    <source>
        <dbReference type="EMBL" id="URE15939.1"/>
    </source>
</evidence>
<dbReference type="FunFam" id="3.40.50.1000:FF:000453">
    <property type="entry name" value="Copper-transporting ATPase PAA1 chloroplastic"/>
    <property type="match status" value="1"/>
</dbReference>
<dbReference type="InterPro" id="IPR001757">
    <property type="entry name" value="P_typ_ATPase"/>
</dbReference>
<feature type="repeat" description="ANK" evidence="10">
    <location>
        <begin position="1168"/>
        <end position="1200"/>
    </location>
</feature>
<comment type="similarity">
    <text evidence="2 11">Belongs to the cation transport ATPase (P-type) (TC 3.A.3) family. Type IB subfamily.</text>
</comment>
<dbReference type="SFLD" id="SFLDG00002">
    <property type="entry name" value="C1.7:_P-type_atpase_like"/>
    <property type="match status" value="1"/>
</dbReference>
<dbReference type="CDD" id="cd00371">
    <property type="entry name" value="HMA"/>
    <property type="match status" value="1"/>
</dbReference>
<evidence type="ECO:0000256" key="8">
    <source>
        <dbReference type="ARBA" id="ARBA00022989"/>
    </source>
</evidence>
<dbReference type="EMBL" id="CP097509">
    <property type="protein sequence ID" value="URE15939.1"/>
    <property type="molecule type" value="Genomic_DNA"/>
</dbReference>
<dbReference type="Gene3D" id="3.40.1110.10">
    <property type="entry name" value="Calcium-transporting ATPase, cytoplasmic domain N"/>
    <property type="match status" value="1"/>
</dbReference>
<dbReference type="InterPro" id="IPR008250">
    <property type="entry name" value="ATPase_P-typ_transduc_dom_A_sf"/>
</dbReference>
<evidence type="ECO:0000256" key="1">
    <source>
        <dbReference type="ARBA" id="ARBA00004141"/>
    </source>
</evidence>
<accession>A0A9E7GPV9</accession>
<feature type="transmembrane region" description="Helical" evidence="11">
    <location>
        <begin position="1479"/>
        <end position="1501"/>
    </location>
</feature>
<feature type="compositionally biased region" description="Gly residues" evidence="12">
    <location>
        <begin position="95"/>
        <end position="120"/>
    </location>
</feature>
<feature type="repeat" description="ANK" evidence="10">
    <location>
        <begin position="1272"/>
        <end position="1297"/>
    </location>
</feature>
<dbReference type="SFLD" id="SFLDF00027">
    <property type="entry name" value="p-type_atpase"/>
    <property type="match status" value="1"/>
</dbReference>
<dbReference type="InterPro" id="IPR018303">
    <property type="entry name" value="ATPase_P-typ_P_site"/>
</dbReference>
<dbReference type="FunFam" id="3.40.1110.10:FF:000071">
    <property type="entry name" value="Copper-transporting ATPase PAA1 chloroplastic"/>
    <property type="match status" value="1"/>
</dbReference>
<feature type="repeat" description="ANK" evidence="10">
    <location>
        <begin position="990"/>
        <end position="1011"/>
    </location>
</feature>
<evidence type="ECO:0000256" key="12">
    <source>
        <dbReference type="SAM" id="MobiDB-lite"/>
    </source>
</evidence>
<comment type="subcellular location">
    <subcellularLocation>
        <location evidence="1">Membrane</location>
        <topology evidence="1">Multi-pass membrane protein</topology>
    </subcellularLocation>
</comment>
<feature type="transmembrane region" description="Helical" evidence="11">
    <location>
        <begin position="1370"/>
        <end position="1389"/>
    </location>
</feature>
<dbReference type="Gene3D" id="3.40.50.1000">
    <property type="entry name" value="HAD superfamily/HAD-like"/>
    <property type="match status" value="1"/>
</dbReference>
<dbReference type="GO" id="GO:0016887">
    <property type="term" value="F:ATP hydrolysis activity"/>
    <property type="evidence" value="ECO:0007669"/>
    <property type="project" value="InterPro"/>
</dbReference>
<dbReference type="InterPro" id="IPR027256">
    <property type="entry name" value="P-typ_ATPase_IB"/>
</dbReference>
<dbReference type="Gene3D" id="1.25.40.20">
    <property type="entry name" value="Ankyrin repeat-containing domain"/>
    <property type="match status" value="3"/>
</dbReference>
<dbReference type="InterPro" id="IPR023214">
    <property type="entry name" value="HAD_sf"/>
</dbReference>
<dbReference type="NCBIfam" id="TIGR01494">
    <property type="entry name" value="ATPase_P-type"/>
    <property type="match status" value="2"/>
</dbReference>